<dbReference type="Gene3D" id="3.40.50.300">
    <property type="entry name" value="P-loop containing nucleotide triphosphate hydrolases"/>
    <property type="match status" value="1"/>
</dbReference>
<dbReference type="InterPro" id="IPR005116">
    <property type="entry name" value="Transp-assoc_OB_typ1"/>
</dbReference>
<evidence type="ECO:0000256" key="8">
    <source>
        <dbReference type="ARBA" id="ARBA00022967"/>
    </source>
</evidence>
<keyword evidence="3" id="KW-1003">Cell membrane</keyword>
<dbReference type="SUPFAM" id="SSF52540">
    <property type="entry name" value="P-loop containing nucleoside triphosphate hydrolases"/>
    <property type="match status" value="1"/>
</dbReference>
<dbReference type="Gene3D" id="2.40.50.100">
    <property type="match status" value="1"/>
</dbReference>
<evidence type="ECO:0000256" key="3">
    <source>
        <dbReference type="ARBA" id="ARBA00022475"/>
    </source>
</evidence>
<dbReference type="InterPro" id="IPR008995">
    <property type="entry name" value="Mo/tungstate-bd_C_term_dom"/>
</dbReference>
<dbReference type="InterPro" id="IPR004606">
    <property type="entry name" value="Mop_domain"/>
</dbReference>
<organism evidence="13 14">
    <name type="scientific">Stappia albiluteola</name>
    <dbReference type="NCBI Taxonomy" id="2758565"/>
    <lineage>
        <taxon>Bacteria</taxon>
        <taxon>Pseudomonadati</taxon>
        <taxon>Pseudomonadota</taxon>
        <taxon>Alphaproteobacteria</taxon>
        <taxon>Hyphomicrobiales</taxon>
        <taxon>Stappiaceae</taxon>
        <taxon>Stappia</taxon>
    </lineage>
</organism>
<dbReference type="PANTHER" id="PTHR43514">
    <property type="entry name" value="ABC TRANSPORTER I FAMILY MEMBER 10"/>
    <property type="match status" value="1"/>
</dbReference>
<dbReference type="SMART" id="SM00382">
    <property type="entry name" value="AAA"/>
    <property type="match status" value="1"/>
</dbReference>
<sequence>MIDISILGRAGDLPIAADFHSSEGVMALFGQSGAGKSTITKMIAGLIRPDAGRIAINGDTLFDSGKGIDVPVRRRRIGHVFQEARLFPHLSVRSNLTFARLAGRRIEPAAFDEVVELLGIAPLLARRPGSLSGGEKQRVAIGRALLSSPRALVMDEPLASLDPGRKAEILPFLDRLCHESRIPIIYVSHALEEVARLADTLTIVSQGRTVATGPIAEIMTRLDLGVATGRHEAGSIIEGRVVGQDADWGLTTLSVEDQLLQVPSREIAVGATVRLRIRARDVSIAIGATDGLSIRNRLSVSIEAITDESGPYAELLCRVGRQPLRARLTRASVADLDLHPGKTVTALIKTIAIDRREITGV</sequence>
<reference evidence="13 14" key="1">
    <citation type="submission" date="2020-07" db="EMBL/GenBank/DDBJ databases">
        <title>Stappia sp., F7233, whole genome shotgun sequencing project.</title>
        <authorList>
            <person name="Jiang S."/>
            <person name="Liu Z.W."/>
            <person name="Du Z.J."/>
        </authorList>
    </citation>
    <scope>NUCLEOTIDE SEQUENCE [LARGE SCALE GENOMIC DNA]</scope>
    <source>
        <strain evidence="13 14">F7233</strain>
    </source>
</reference>
<comment type="caution">
    <text evidence="13">The sequence shown here is derived from an EMBL/GenBank/DDBJ whole genome shotgun (WGS) entry which is preliminary data.</text>
</comment>
<keyword evidence="5" id="KW-0997">Cell inner membrane</keyword>
<dbReference type="PROSITE" id="PS50893">
    <property type="entry name" value="ABC_TRANSPORTER_2"/>
    <property type="match status" value="1"/>
</dbReference>
<evidence type="ECO:0000256" key="4">
    <source>
        <dbReference type="ARBA" id="ARBA00022505"/>
    </source>
</evidence>
<dbReference type="Proteomes" id="UP000541109">
    <property type="component" value="Unassembled WGS sequence"/>
</dbReference>
<dbReference type="InterPro" id="IPR027417">
    <property type="entry name" value="P-loop_NTPase"/>
</dbReference>
<evidence type="ECO:0000256" key="10">
    <source>
        <dbReference type="PROSITE-ProRule" id="PRU01213"/>
    </source>
</evidence>
<evidence type="ECO:0000256" key="7">
    <source>
        <dbReference type="ARBA" id="ARBA00022840"/>
    </source>
</evidence>
<dbReference type="NCBIfam" id="TIGR02142">
    <property type="entry name" value="modC_ABC"/>
    <property type="match status" value="1"/>
</dbReference>
<keyword evidence="6" id="KW-0547">Nucleotide-binding</keyword>
<keyword evidence="9" id="KW-0472">Membrane</keyword>
<dbReference type="Pfam" id="PF03459">
    <property type="entry name" value="TOBE"/>
    <property type="match status" value="1"/>
</dbReference>
<dbReference type="EMBL" id="JACFXV010000048">
    <property type="protein sequence ID" value="MBA5777409.1"/>
    <property type="molecule type" value="Genomic_DNA"/>
</dbReference>
<dbReference type="GO" id="GO:0140359">
    <property type="term" value="F:ABC-type transporter activity"/>
    <property type="evidence" value="ECO:0007669"/>
    <property type="project" value="InterPro"/>
</dbReference>
<dbReference type="GO" id="GO:0005524">
    <property type="term" value="F:ATP binding"/>
    <property type="evidence" value="ECO:0007669"/>
    <property type="project" value="UniProtKB-KW"/>
</dbReference>
<protein>
    <submittedName>
        <fullName evidence="13">Molybdenum ABC transporter ATP-binding protein</fullName>
    </submittedName>
</protein>
<evidence type="ECO:0000256" key="6">
    <source>
        <dbReference type="ARBA" id="ARBA00022741"/>
    </source>
</evidence>
<keyword evidence="14" id="KW-1185">Reference proteome</keyword>
<dbReference type="AlphaFoldDB" id="A0A839AFS8"/>
<dbReference type="PROSITE" id="PS00211">
    <property type="entry name" value="ABC_TRANSPORTER_1"/>
    <property type="match status" value="1"/>
</dbReference>
<dbReference type="GO" id="GO:0016020">
    <property type="term" value="C:membrane"/>
    <property type="evidence" value="ECO:0007669"/>
    <property type="project" value="InterPro"/>
</dbReference>
<evidence type="ECO:0000256" key="1">
    <source>
        <dbReference type="ARBA" id="ARBA00005417"/>
    </source>
</evidence>
<dbReference type="PANTHER" id="PTHR43514:SF4">
    <property type="entry name" value="ABC TRANSPORTER I FAMILY MEMBER 10"/>
    <property type="match status" value="1"/>
</dbReference>
<evidence type="ECO:0000313" key="14">
    <source>
        <dbReference type="Proteomes" id="UP000541109"/>
    </source>
</evidence>
<keyword evidence="8" id="KW-1278">Translocase</keyword>
<feature type="domain" description="Mop" evidence="12">
    <location>
        <begin position="291"/>
        <end position="357"/>
    </location>
</feature>
<dbReference type="InterPro" id="IPR017871">
    <property type="entry name" value="ABC_transporter-like_CS"/>
</dbReference>
<dbReference type="GO" id="GO:0015098">
    <property type="term" value="F:molybdate ion transmembrane transporter activity"/>
    <property type="evidence" value="ECO:0007669"/>
    <property type="project" value="InterPro"/>
</dbReference>
<dbReference type="SUPFAM" id="SSF50331">
    <property type="entry name" value="MOP-like"/>
    <property type="match status" value="1"/>
</dbReference>
<proteinExistence type="inferred from homology"/>
<dbReference type="InterPro" id="IPR011868">
    <property type="entry name" value="ModC_ABC_ATP-bd"/>
</dbReference>
<dbReference type="InterPro" id="IPR050334">
    <property type="entry name" value="Molybdenum_import_ModC"/>
</dbReference>
<dbReference type="PROSITE" id="PS51866">
    <property type="entry name" value="MOP"/>
    <property type="match status" value="1"/>
</dbReference>
<gene>
    <name evidence="13" type="primary">modC</name>
    <name evidence="13" type="ORF">H2509_09740</name>
</gene>
<dbReference type="InterPro" id="IPR003593">
    <property type="entry name" value="AAA+_ATPase"/>
</dbReference>
<evidence type="ECO:0000259" key="11">
    <source>
        <dbReference type="PROSITE" id="PS50893"/>
    </source>
</evidence>
<evidence type="ECO:0000256" key="9">
    <source>
        <dbReference type="ARBA" id="ARBA00023136"/>
    </source>
</evidence>
<keyword evidence="7 13" id="KW-0067">ATP-binding</keyword>
<comment type="similarity">
    <text evidence="1">Belongs to the ABC transporter superfamily.</text>
</comment>
<evidence type="ECO:0000313" key="13">
    <source>
        <dbReference type="EMBL" id="MBA5777409.1"/>
    </source>
</evidence>
<name>A0A839AFS8_9HYPH</name>
<evidence type="ECO:0000259" key="12">
    <source>
        <dbReference type="PROSITE" id="PS51866"/>
    </source>
</evidence>
<accession>A0A839AFS8</accession>
<dbReference type="Pfam" id="PF00005">
    <property type="entry name" value="ABC_tran"/>
    <property type="match status" value="1"/>
</dbReference>
<evidence type="ECO:0000256" key="2">
    <source>
        <dbReference type="ARBA" id="ARBA00022448"/>
    </source>
</evidence>
<dbReference type="RefSeq" id="WP_182164766.1">
    <property type="nucleotide sequence ID" value="NZ_JACFXV010000048.1"/>
</dbReference>
<dbReference type="GO" id="GO:0016887">
    <property type="term" value="F:ATP hydrolysis activity"/>
    <property type="evidence" value="ECO:0007669"/>
    <property type="project" value="InterPro"/>
</dbReference>
<dbReference type="InterPro" id="IPR003439">
    <property type="entry name" value="ABC_transporter-like_ATP-bd"/>
</dbReference>
<keyword evidence="4 10" id="KW-0500">Molybdenum</keyword>
<feature type="domain" description="ABC transporter" evidence="11">
    <location>
        <begin position="1"/>
        <end position="231"/>
    </location>
</feature>
<evidence type="ECO:0000256" key="5">
    <source>
        <dbReference type="ARBA" id="ARBA00022519"/>
    </source>
</evidence>
<keyword evidence="2" id="KW-0813">Transport</keyword>